<evidence type="ECO:0000313" key="1">
    <source>
        <dbReference type="EMBL" id="AKA25020.1"/>
    </source>
</evidence>
<dbReference type="KEGG" id="pcz:PCL1606_35690"/>
<organism evidence="1 2">
    <name type="scientific">Pseudomonas chlororaphis</name>
    <dbReference type="NCBI Taxonomy" id="587753"/>
    <lineage>
        <taxon>Bacteria</taxon>
        <taxon>Pseudomonadati</taxon>
        <taxon>Pseudomonadota</taxon>
        <taxon>Gammaproteobacteria</taxon>
        <taxon>Pseudomonadales</taxon>
        <taxon>Pseudomonadaceae</taxon>
        <taxon>Pseudomonas</taxon>
    </lineage>
</organism>
<evidence type="ECO:0000313" key="2">
    <source>
        <dbReference type="Proteomes" id="UP000032748"/>
    </source>
</evidence>
<reference evidence="1 2" key="1">
    <citation type="journal article" date="2015" name="Mol. Plant Microbe Interact.">
        <title>Comparative Genomic Analysis of Pseudomonas chlororaphis PCL1606 Reveals New Insight into Antifungal Compounds Involved in Biocontrol.</title>
        <authorList>
            <person name="Calderon C.E."/>
            <person name="Ramos C."/>
            <person name="de Vicente A."/>
            <person name="Cazorla F.M."/>
        </authorList>
    </citation>
    <scope>NUCLEOTIDE SEQUENCE [LARGE SCALE GENOMIC DNA]</scope>
    <source>
        <strain evidence="1 2">PCL1606</strain>
    </source>
</reference>
<dbReference type="PATRIC" id="fig|587753.10.peg.3557"/>
<gene>
    <name evidence="1" type="ORF">PCL1606_35690</name>
</gene>
<dbReference type="SUPFAM" id="SSF51735">
    <property type="entry name" value="NAD(P)-binding Rossmann-fold domains"/>
    <property type="match status" value="1"/>
</dbReference>
<dbReference type="EMBL" id="CP011110">
    <property type="protein sequence ID" value="AKA25020.1"/>
    <property type="molecule type" value="Genomic_DNA"/>
</dbReference>
<proteinExistence type="predicted"/>
<dbReference type="InterPro" id="IPR036291">
    <property type="entry name" value="NAD(P)-bd_dom_sf"/>
</dbReference>
<accession>A0A0D5Y1U7</accession>
<dbReference type="AlphaFoldDB" id="A0A0D5Y1U7"/>
<name>A0A0D5Y1U7_9PSED</name>
<dbReference type="RefSeq" id="WP_148558660.1">
    <property type="nucleotide sequence ID" value="NZ_CP011110.1"/>
</dbReference>
<dbReference type="Proteomes" id="UP000032748">
    <property type="component" value="Chromosome"/>
</dbReference>
<protein>
    <submittedName>
        <fullName evidence="1">Uncharacterized protein</fullName>
    </submittedName>
</protein>
<dbReference type="Gene3D" id="3.40.50.720">
    <property type="entry name" value="NAD(P)-binding Rossmann-like Domain"/>
    <property type="match status" value="1"/>
</dbReference>
<sequence>MWINTPKSNGGRLCVIGGTGQVGQSLMPLLGNCENWEVVFYVETHEQACRLECSFQDHLVQNWKISFDRASIANSHTVLFIAGSKTAAQGSKNDLFADNKKIIDRYLELMRGKNIILVTNPCTRLGWYVESTIDAFTMGVGVQNDYNRLSYQKPDIDYIFGAHNIQEQVFYDAREECVFDGFSNAQLYKHHRETQDKYVSAQLFDLLREELSQDEYFKWWKMQRYHSIANLSSYSCARAIVQTLDYIGGARAVKIHGEVRVRLASGDSVFVGVPICNDQLYCTSRSLESFLKAKDEYFEKYRLA</sequence>
<dbReference type="OrthoDB" id="7041893at2"/>